<keyword evidence="3" id="KW-1185">Reference proteome</keyword>
<sequence length="84" mass="9857">MKKIFFLSIFVSFSFANVFACKSESSLYLIADTDKNSRIFVMEDLIRDDKCKILYGFTVVHEGQHISKIRYGDTYYYVLTAYIK</sequence>
<protein>
    <submittedName>
        <fullName evidence="2">Uncharacterized protein</fullName>
    </submittedName>
</protein>
<dbReference type="EMBL" id="CP053835">
    <property type="protein sequence ID" value="QKF76083.1"/>
    <property type="molecule type" value="Genomic_DNA"/>
</dbReference>
<gene>
    <name evidence="2" type="ORF">ADFLV_0010</name>
</gene>
<keyword evidence="1" id="KW-0732">Signal</keyword>
<accession>A0AAE7BCP5</accession>
<evidence type="ECO:0000256" key="1">
    <source>
        <dbReference type="SAM" id="SignalP"/>
    </source>
</evidence>
<reference evidence="2 3" key="1">
    <citation type="submission" date="2020-05" db="EMBL/GenBank/DDBJ databases">
        <title>Complete genome sequencing of Campylobacter and Arcobacter type strains.</title>
        <authorList>
            <person name="Miller W.G."/>
            <person name="Yee E."/>
        </authorList>
    </citation>
    <scope>NUCLEOTIDE SEQUENCE [LARGE SCALE GENOMIC DNA]</scope>
    <source>
        <strain evidence="2 3">LMG 25694</strain>
    </source>
</reference>
<dbReference type="Proteomes" id="UP000503313">
    <property type="component" value="Chromosome"/>
</dbReference>
<feature type="chain" id="PRO_5041962827" evidence="1">
    <location>
        <begin position="21"/>
        <end position="84"/>
    </location>
</feature>
<feature type="signal peptide" evidence="1">
    <location>
        <begin position="1"/>
        <end position="20"/>
    </location>
</feature>
<dbReference type="KEGG" id="adz:ADFLV_0010"/>
<name>A0AAE7BCP5_9BACT</name>
<dbReference type="RefSeq" id="WP_129011402.1">
    <property type="nucleotide sequence ID" value="NZ_CP053835.1"/>
</dbReference>
<organism evidence="2 3">
    <name type="scientific">Arcobacter defluvii</name>
    <dbReference type="NCBI Taxonomy" id="873191"/>
    <lineage>
        <taxon>Bacteria</taxon>
        <taxon>Pseudomonadati</taxon>
        <taxon>Campylobacterota</taxon>
        <taxon>Epsilonproteobacteria</taxon>
        <taxon>Campylobacterales</taxon>
        <taxon>Arcobacteraceae</taxon>
        <taxon>Arcobacter</taxon>
    </lineage>
</organism>
<dbReference type="AlphaFoldDB" id="A0AAE7BCP5"/>
<evidence type="ECO:0000313" key="3">
    <source>
        <dbReference type="Proteomes" id="UP000503313"/>
    </source>
</evidence>
<proteinExistence type="predicted"/>
<evidence type="ECO:0000313" key="2">
    <source>
        <dbReference type="EMBL" id="QKF76083.1"/>
    </source>
</evidence>